<dbReference type="AlphaFoldDB" id="A0ABD1J2N3"/>
<dbReference type="SUPFAM" id="SSF53300">
    <property type="entry name" value="vWA-like"/>
    <property type="match status" value="2"/>
</dbReference>
<feature type="region of interest" description="Disordered" evidence="9">
    <location>
        <begin position="950"/>
        <end position="980"/>
    </location>
</feature>
<dbReference type="Gene3D" id="3.40.50.410">
    <property type="entry name" value="von Willebrand factor, type A domain"/>
    <property type="match status" value="2"/>
</dbReference>
<evidence type="ECO:0008006" key="15">
    <source>
        <dbReference type="Google" id="ProtNLM"/>
    </source>
</evidence>
<dbReference type="Pfam" id="PF00014">
    <property type="entry name" value="Kunitz_BPTI"/>
    <property type="match status" value="1"/>
</dbReference>
<evidence type="ECO:0000259" key="11">
    <source>
        <dbReference type="PROSITE" id="PS50234"/>
    </source>
</evidence>
<evidence type="ECO:0000313" key="13">
    <source>
        <dbReference type="EMBL" id="KAL2081427.1"/>
    </source>
</evidence>
<evidence type="ECO:0000259" key="12">
    <source>
        <dbReference type="PROSITE" id="PS50279"/>
    </source>
</evidence>
<gene>
    <name evidence="13" type="ORF">ACEWY4_023280</name>
</gene>
<dbReference type="PROSITE" id="PS50279">
    <property type="entry name" value="BPTI_KUNITZ_2"/>
    <property type="match status" value="1"/>
</dbReference>
<dbReference type="SUPFAM" id="SSF57362">
    <property type="entry name" value="BPTI-like"/>
    <property type="match status" value="1"/>
</dbReference>
<evidence type="ECO:0000256" key="10">
    <source>
        <dbReference type="SAM" id="SignalP"/>
    </source>
</evidence>
<dbReference type="Pfam" id="PF00092">
    <property type="entry name" value="VWA"/>
    <property type="match status" value="2"/>
</dbReference>
<dbReference type="PANTHER" id="PTHR24020:SF49">
    <property type="entry name" value="COLLAGEN ALPHA-1(XXVIII) CHAIN"/>
    <property type="match status" value="1"/>
</dbReference>
<dbReference type="CDD" id="cd22628">
    <property type="entry name" value="Kunitz_collagen_alpha1_XXVIII"/>
    <property type="match status" value="1"/>
</dbReference>
<feature type="compositionally biased region" description="Low complexity" evidence="9">
    <location>
        <begin position="1019"/>
        <end position="1034"/>
    </location>
</feature>
<feature type="domain" description="VWFA" evidence="11">
    <location>
        <begin position="706"/>
        <end position="886"/>
    </location>
</feature>
<dbReference type="CDD" id="cd01450">
    <property type="entry name" value="vWFA_subfamily_ECM"/>
    <property type="match status" value="1"/>
</dbReference>
<evidence type="ECO:0000256" key="1">
    <source>
        <dbReference type="ARBA" id="ARBA00004498"/>
    </source>
</evidence>
<evidence type="ECO:0000256" key="5">
    <source>
        <dbReference type="ARBA" id="ARBA00022737"/>
    </source>
</evidence>
<dbReference type="PROSITE" id="PS00280">
    <property type="entry name" value="BPTI_KUNITZ_1"/>
    <property type="match status" value="1"/>
</dbReference>
<sequence>MMPHTLTGLLLLAGLGALAQDFYGDRPGIKRTRGKYLTGNTVQTLQSGQGAILDEDCSLELAFLLDSSESAKENHEKEKRFAIDVAERLPSIRLRSGRRVSGKVALLQYSSHVLIEQTFDQWRGIENFRTRILPISYIGHGTYTTYAITNMTKMFEAELGPATRVAILLTDGVSHPRNPDIFSATADAKNQGVKFFMVGITGTANEPTNVAQLRLLASSPASRYLHNLQDIDIVEKILTEIVAQVMTVPLDQKDKRVKVAFQDFLVETGQRESEVNVGPLESKETEDPRDLLAREAPEDYRVYQGHRGILDLREYKGGRDTAACSLPTSVTWERKLCMKGDFQSPLIGTSKMHWLCAKNDSPSGTECQKVNVSLGLPLRVSEAQLARLEFRARLESVSLDQRGLKGHKGCKVKKDLRERAFQDQRETAGWMGRGGLVGRQALESKEKRESLDHLVYPGLLGLLVSESKERKVWRDLGDHRALEGHREKAYLDPRVTRGCLESLELLAREGLENQGQRETRGSGVSEDCLDHPGSAAPLDQRESLVCLGDSECPGCQGVPLQGLRVIVVVLAHLVHLVPKERASLDLWARLVFLDFRESLGLRALAFKDLRVMLDSEVCQVYQAPQGRDFQGRRVTLDARDLQGLLDPQGKACKAPRVIADCKEREVPKASRGIWETLGMLASLEDIIKLIKEICGCGIKCKERPMELVFVIDSSESVGPENFEIIKDFVTALVDRVTVGRNATRIGMVLYSLDVSLEFNLARYTTKQDVKQAIRKMRYMGEGTYSGTAIRKATQEAFYSSRNGVSKVAIVITDGQADKREPVKLDIAVREAHAANIEMYALGIVNRTDPTQAEFLRELNLIASDPDSEHMYLIDDFNTLPALESKLVSQFCEDENGALIYNRITNGYGNGHGTVDNGQNGYNIYGNNGYGSNYHYEAETVDRNTVITPEGYGRGRGDTFSLPINSGPATPKDQEEEDYYEGEDLDLPQHSSTIAIVNKPLQPSEPITSERDDAFARGPTSSSSSSSSTGVSGSSNAYIQPEIPPVVVEETISTDPRCELALSQGSCRDYVIRWYYDRQANSCAQFWYGGCDGNDNRFETEAECKTLCVYGRRGKY</sequence>
<keyword evidence="7" id="KW-0176">Collagen</keyword>
<dbReference type="InterPro" id="IPR002035">
    <property type="entry name" value="VWF_A"/>
</dbReference>
<evidence type="ECO:0000256" key="9">
    <source>
        <dbReference type="SAM" id="MobiDB-lite"/>
    </source>
</evidence>
<dbReference type="Gene3D" id="4.10.410.10">
    <property type="entry name" value="Pancreatic trypsin inhibitor Kunitz domain"/>
    <property type="match status" value="1"/>
</dbReference>
<keyword evidence="14" id="KW-1185">Reference proteome</keyword>
<dbReference type="SMART" id="SM00327">
    <property type="entry name" value="VWA"/>
    <property type="match status" value="2"/>
</dbReference>
<dbReference type="EMBL" id="JBHFQA010000020">
    <property type="protein sequence ID" value="KAL2081427.1"/>
    <property type="molecule type" value="Genomic_DNA"/>
</dbReference>
<dbReference type="PANTHER" id="PTHR24020">
    <property type="entry name" value="COLLAGEN ALPHA"/>
    <property type="match status" value="1"/>
</dbReference>
<evidence type="ECO:0000313" key="14">
    <source>
        <dbReference type="Proteomes" id="UP001591681"/>
    </source>
</evidence>
<dbReference type="PROSITE" id="PS50234">
    <property type="entry name" value="VWFA"/>
    <property type="match status" value="2"/>
</dbReference>
<reference evidence="13 14" key="1">
    <citation type="submission" date="2024-09" db="EMBL/GenBank/DDBJ databases">
        <title>A chromosome-level genome assembly of Gray's grenadier anchovy, Coilia grayii.</title>
        <authorList>
            <person name="Fu Z."/>
        </authorList>
    </citation>
    <scope>NUCLEOTIDE SEQUENCE [LARGE SCALE GENOMIC DNA]</scope>
    <source>
        <strain evidence="13">G4</strain>
        <tissue evidence="13">Muscle</tissue>
    </source>
</reference>
<feature type="chain" id="PRO_5044888810" description="Collagen alpha-1(XXVIII) chain" evidence="10">
    <location>
        <begin position="20"/>
        <end position="1115"/>
    </location>
</feature>
<evidence type="ECO:0000256" key="4">
    <source>
        <dbReference type="ARBA" id="ARBA00022729"/>
    </source>
</evidence>
<evidence type="ECO:0000256" key="6">
    <source>
        <dbReference type="ARBA" id="ARBA00022889"/>
    </source>
</evidence>
<feature type="domain" description="BPTI/Kunitz inhibitor" evidence="12">
    <location>
        <begin position="1057"/>
        <end position="1107"/>
    </location>
</feature>
<keyword evidence="4 10" id="KW-0732">Signal</keyword>
<keyword evidence="2" id="KW-0964">Secreted</keyword>
<organism evidence="13 14">
    <name type="scientific">Coilia grayii</name>
    <name type="common">Gray's grenadier anchovy</name>
    <dbReference type="NCBI Taxonomy" id="363190"/>
    <lineage>
        <taxon>Eukaryota</taxon>
        <taxon>Metazoa</taxon>
        <taxon>Chordata</taxon>
        <taxon>Craniata</taxon>
        <taxon>Vertebrata</taxon>
        <taxon>Euteleostomi</taxon>
        <taxon>Actinopterygii</taxon>
        <taxon>Neopterygii</taxon>
        <taxon>Teleostei</taxon>
        <taxon>Clupei</taxon>
        <taxon>Clupeiformes</taxon>
        <taxon>Clupeoidei</taxon>
        <taxon>Engraulidae</taxon>
        <taxon>Coilinae</taxon>
        <taxon>Coilia</taxon>
    </lineage>
</organism>
<evidence type="ECO:0000256" key="3">
    <source>
        <dbReference type="ARBA" id="ARBA00022530"/>
    </source>
</evidence>
<dbReference type="InterPro" id="IPR020901">
    <property type="entry name" value="Prtase_inh_Kunz-CS"/>
</dbReference>
<feature type="region of interest" description="Disordered" evidence="9">
    <location>
        <begin position="998"/>
        <end position="1037"/>
    </location>
</feature>
<dbReference type="FunFam" id="3.40.50.410:FF:000003">
    <property type="entry name" value="Collagen type VI alpha 3 chain"/>
    <property type="match status" value="1"/>
</dbReference>
<dbReference type="InterPro" id="IPR002223">
    <property type="entry name" value="Kunitz_BPTI"/>
</dbReference>
<dbReference type="GO" id="GO:0005581">
    <property type="term" value="C:collagen trimer"/>
    <property type="evidence" value="ECO:0007669"/>
    <property type="project" value="UniProtKB-KW"/>
</dbReference>
<dbReference type="Proteomes" id="UP001591681">
    <property type="component" value="Unassembled WGS sequence"/>
</dbReference>
<dbReference type="InterPro" id="IPR036465">
    <property type="entry name" value="vWFA_dom_sf"/>
</dbReference>
<evidence type="ECO:0000256" key="8">
    <source>
        <dbReference type="ARBA" id="ARBA00023157"/>
    </source>
</evidence>
<protein>
    <recommendedName>
        <fullName evidence="15">Collagen alpha-1(XXVIII) chain</fullName>
    </recommendedName>
</protein>
<dbReference type="InterPro" id="IPR036880">
    <property type="entry name" value="Kunitz_BPTI_sf"/>
</dbReference>
<name>A0ABD1J2N3_9TELE</name>
<keyword evidence="5" id="KW-0677">Repeat</keyword>
<feature type="domain" description="VWFA" evidence="11">
    <location>
        <begin position="60"/>
        <end position="241"/>
    </location>
</feature>
<feature type="signal peptide" evidence="10">
    <location>
        <begin position="1"/>
        <end position="19"/>
    </location>
</feature>
<comment type="subcellular location">
    <subcellularLocation>
        <location evidence="1">Secreted</location>
        <location evidence="1">Extracellular space</location>
        <location evidence="1">Extracellular matrix</location>
    </subcellularLocation>
</comment>
<accession>A0ABD1J2N3</accession>
<keyword evidence="3" id="KW-0272">Extracellular matrix</keyword>
<comment type="caution">
    <text evidence="13">The sequence shown here is derived from an EMBL/GenBank/DDBJ whole genome shotgun (WGS) entry which is preliminary data.</text>
</comment>
<dbReference type="FunFam" id="4.10.410.10:FF:000045">
    <property type="entry name" value="Collagen type XXVIII alpha 1 a"/>
    <property type="match status" value="1"/>
</dbReference>
<keyword evidence="6" id="KW-0130">Cell adhesion</keyword>
<proteinExistence type="predicted"/>
<keyword evidence="8" id="KW-1015">Disulfide bond</keyword>
<dbReference type="GO" id="GO:0007155">
    <property type="term" value="P:cell adhesion"/>
    <property type="evidence" value="ECO:0007669"/>
    <property type="project" value="UniProtKB-KW"/>
</dbReference>
<dbReference type="SMART" id="SM00131">
    <property type="entry name" value="KU"/>
    <property type="match status" value="1"/>
</dbReference>
<evidence type="ECO:0000256" key="2">
    <source>
        <dbReference type="ARBA" id="ARBA00022525"/>
    </source>
</evidence>
<evidence type="ECO:0000256" key="7">
    <source>
        <dbReference type="ARBA" id="ARBA00023119"/>
    </source>
</evidence>
<dbReference type="PRINTS" id="PR00759">
    <property type="entry name" value="BASICPTASE"/>
</dbReference>
<dbReference type="InterPro" id="IPR050525">
    <property type="entry name" value="ECM_Assembly_Org"/>
</dbReference>
<dbReference type="PRINTS" id="PR00453">
    <property type="entry name" value="VWFADOMAIN"/>
</dbReference>